<reference evidence="2 3" key="1">
    <citation type="submission" date="2016-11" db="EMBL/GenBank/DDBJ databases">
        <title>Trade-off between light-utilization and light-protection in marine flavobacteria.</title>
        <authorList>
            <person name="Kumagai Y."/>
        </authorList>
    </citation>
    <scope>NUCLEOTIDE SEQUENCE [LARGE SCALE GENOMIC DNA]</scope>
    <source>
        <strain evidence="2 3">NBRC 107125</strain>
    </source>
</reference>
<organism evidence="2 3">
    <name type="scientific">Oceanicoccus sagamiensis</name>
    <dbReference type="NCBI Taxonomy" id="716816"/>
    <lineage>
        <taxon>Bacteria</taxon>
        <taxon>Pseudomonadati</taxon>
        <taxon>Pseudomonadota</taxon>
        <taxon>Gammaproteobacteria</taxon>
        <taxon>Cellvibrionales</taxon>
        <taxon>Spongiibacteraceae</taxon>
        <taxon>Oceanicoccus</taxon>
    </lineage>
</organism>
<dbReference type="Pfam" id="PF05899">
    <property type="entry name" value="Cupin_3"/>
    <property type="match status" value="1"/>
</dbReference>
<dbReference type="InterPro" id="IPR008579">
    <property type="entry name" value="UGlyAH_Cupin_dom"/>
</dbReference>
<dbReference type="Proteomes" id="UP000193450">
    <property type="component" value="Chromosome"/>
</dbReference>
<feature type="domain" description="(S)-ureidoglycine aminohydrolase cupin" evidence="1">
    <location>
        <begin position="45"/>
        <end position="115"/>
    </location>
</feature>
<dbReference type="InterPro" id="IPR011051">
    <property type="entry name" value="RmlC_Cupin_sf"/>
</dbReference>
<evidence type="ECO:0000313" key="3">
    <source>
        <dbReference type="Proteomes" id="UP000193450"/>
    </source>
</evidence>
<dbReference type="STRING" id="716816.BST96_09835"/>
<dbReference type="RefSeq" id="WP_085758540.1">
    <property type="nucleotide sequence ID" value="NZ_CP019343.1"/>
</dbReference>
<dbReference type="AlphaFoldDB" id="A0A1X9NHL3"/>
<gene>
    <name evidence="2" type="ORF">BST96_09835</name>
</gene>
<protein>
    <submittedName>
        <fullName evidence="2">Transcriptional regulator</fullName>
    </submittedName>
</protein>
<evidence type="ECO:0000259" key="1">
    <source>
        <dbReference type="Pfam" id="PF05899"/>
    </source>
</evidence>
<dbReference type="InterPro" id="IPR014710">
    <property type="entry name" value="RmlC-like_jellyroll"/>
</dbReference>
<sequence length="123" mass="13967">MSITNANLVIFDQSPAERDDYHAAEEKRIKGNPQQTTWNYFSDDSNQFHTGVWQGEVGCWKVSYTEFEYCEILAGKSILRDSDGNEQVLEAGTKFVIPAGFQGEWEVVETCKKVYVIFEPATS</sequence>
<evidence type="ECO:0000313" key="2">
    <source>
        <dbReference type="EMBL" id="ARN74397.1"/>
    </source>
</evidence>
<dbReference type="PANTHER" id="PTHR40943:SF2">
    <property type="entry name" value="(S)-UREIDOGLYCINE AMINOHYDROLASE CUPIN DOMAIN-CONTAINING PROTEIN"/>
    <property type="match status" value="1"/>
</dbReference>
<dbReference type="CDD" id="cd02227">
    <property type="entry name" value="cupin_TM1112-like"/>
    <property type="match status" value="1"/>
</dbReference>
<dbReference type="KEGG" id="osg:BST96_09835"/>
<dbReference type="Gene3D" id="2.60.120.10">
    <property type="entry name" value="Jelly Rolls"/>
    <property type="match status" value="1"/>
</dbReference>
<proteinExistence type="predicted"/>
<name>A0A1X9NHL3_9GAMM</name>
<dbReference type="PANTHER" id="PTHR40943">
    <property type="entry name" value="CYTOPLASMIC PROTEIN-RELATED"/>
    <property type="match status" value="1"/>
</dbReference>
<dbReference type="OrthoDB" id="9799053at2"/>
<dbReference type="EMBL" id="CP019343">
    <property type="protein sequence ID" value="ARN74397.1"/>
    <property type="molecule type" value="Genomic_DNA"/>
</dbReference>
<keyword evidence="3" id="KW-1185">Reference proteome</keyword>
<dbReference type="SUPFAM" id="SSF51182">
    <property type="entry name" value="RmlC-like cupins"/>
    <property type="match status" value="1"/>
</dbReference>
<accession>A0A1X9NHL3</accession>